<dbReference type="Pfam" id="PF02643">
    <property type="entry name" value="DUF192"/>
    <property type="match status" value="1"/>
</dbReference>
<evidence type="ECO:0008006" key="3">
    <source>
        <dbReference type="Google" id="ProtNLM"/>
    </source>
</evidence>
<protein>
    <recommendedName>
        <fullName evidence="3">DUF192 domain-containing protein</fullName>
    </recommendedName>
</protein>
<dbReference type="AlphaFoldDB" id="A0A1F5DV00"/>
<accession>A0A1F5DV00</accession>
<evidence type="ECO:0000313" key="2">
    <source>
        <dbReference type="Proteomes" id="UP000176364"/>
    </source>
</evidence>
<proteinExistence type="predicted"/>
<dbReference type="PANTHER" id="PTHR37953:SF1">
    <property type="entry name" value="UPF0127 PROTEIN MJ1496"/>
    <property type="match status" value="1"/>
</dbReference>
<dbReference type="InterPro" id="IPR003795">
    <property type="entry name" value="DUF192"/>
</dbReference>
<dbReference type="InterPro" id="IPR038695">
    <property type="entry name" value="Saro_0823-like_sf"/>
</dbReference>
<reference evidence="1 2" key="1">
    <citation type="journal article" date="2016" name="Nat. Commun.">
        <title>Thousands of microbial genomes shed light on interconnected biogeochemical processes in an aquifer system.</title>
        <authorList>
            <person name="Anantharaman K."/>
            <person name="Brown C.T."/>
            <person name="Hug L.A."/>
            <person name="Sharon I."/>
            <person name="Castelle C.J."/>
            <person name="Probst A.J."/>
            <person name="Thomas B.C."/>
            <person name="Singh A."/>
            <person name="Wilkins M.J."/>
            <person name="Karaoz U."/>
            <person name="Brodie E.L."/>
            <person name="Williams K.H."/>
            <person name="Hubbard S.S."/>
            <person name="Banfield J.F."/>
        </authorList>
    </citation>
    <scope>NUCLEOTIDE SEQUENCE [LARGE SCALE GENOMIC DNA]</scope>
</reference>
<dbReference type="Gene3D" id="2.60.120.1140">
    <property type="entry name" value="Protein of unknown function DUF192"/>
    <property type="match status" value="1"/>
</dbReference>
<dbReference type="EMBL" id="MEZQ01000041">
    <property type="protein sequence ID" value="OGD58999.1"/>
    <property type="molecule type" value="Genomic_DNA"/>
</dbReference>
<gene>
    <name evidence="1" type="ORF">A3I57_02500</name>
</gene>
<comment type="caution">
    <text evidence="1">The sequence shown here is derived from an EMBL/GenBank/DDBJ whole genome shotgun (WGS) entry which is preliminary data.</text>
</comment>
<evidence type="ECO:0000313" key="1">
    <source>
        <dbReference type="EMBL" id="OGD58999.1"/>
    </source>
</evidence>
<organism evidence="1 2">
    <name type="scientific">Candidatus Beckwithbacteria bacterium RIFCSPLOWO2_02_FULL_47_23</name>
    <dbReference type="NCBI Taxonomy" id="1797463"/>
    <lineage>
        <taxon>Bacteria</taxon>
        <taxon>Candidatus Beckwithiibacteriota</taxon>
    </lineage>
</organism>
<dbReference type="Proteomes" id="UP000176364">
    <property type="component" value="Unassembled WGS sequence"/>
</dbReference>
<sequence>MTVSVADSETKRRRGLSGRQQLAENAGMLFVFDQPGRYAFWMRGMKFPLDFIWIKGDTVVGITEAVPVTQMDIKPRQAIDKVLEVNNGFVVQHQIKIGDKVKYEPVSN</sequence>
<name>A0A1F5DV00_9BACT</name>
<dbReference type="PANTHER" id="PTHR37953">
    <property type="entry name" value="UPF0127 PROTEIN MJ1496"/>
    <property type="match status" value="1"/>
</dbReference>